<organism evidence="5 6">
    <name type="scientific">Aphanomyces stellatus</name>
    <dbReference type="NCBI Taxonomy" id="120398"/>
    <lineage>
        <taxon>Eukaryota</taxon>
        <taxon>Sar</taxon>
        <taxon>Stramenopiles</taxon>
        <taxon>Oomycota</taxon>
        <taxon>Saprolegniomycetes</taxon>
        <taxon>Saprolegniales</taxon>
        <taxon>Verrucalvaceae</taxon>
        <taxon>Aphanomyces</taxon>
    </lineage>
</organism>
<keyword evidence="3" id="KW-0732">Signal</keyword>
<evidence type="ECO:0000313" key="6">
    <source>
        <dbReference type="Proteomes" id="UP000332933"/>
    </source>
</evidence>
<keyword evidence="6" id="KW-1185">Reference proteome</keyword>
<feature type="signal peptide" evidence="3">
    <location>
        <begin position="1"/>
        <end position="20"/>
    </location>
</feature>
<feature type="transmembrane region" description="Helical" evidence="2">
    <location>
        <begin position="401"/>
        <end position="418"/>
    </location>
</feature>
<sequence length="419" mass="44105">MVRLAWYLVVVLVGSVLALAVDDTSSTGLSKKAPPPKPKPPPPPPPPRPAPPKSPTSPKSPPSPVSRPVPPAPKPPPAPGKRPPTAAPVPPVVVRPVTPKPRATRPPTYVVVRYTPVRPRRIIRYYIASTFWDTVPCAYNTCSSDYFDCVDLFGTCTCFAGLLSCVQTKCAIDWTRTQAECARAKSISTACSVNCSPSSGSSSYPTVSTTLSYSVWIEVTITGATAESFDGYQYAYLSALADVASTDALNVTIDMVYIQKTSDELMSTARRLDTTTVDVDSAGHVLARRELVNAPSPTVLVVLSVVLLNSQSDMDDTAAVLATYMNTTESDPVSANATNATTSTTTSTNATTTNSTTDAIVTVADPAFATALVTNGVLFDPSQLVVTAVYTKIDVVPSATGAPFVVSTTAIIMALLILA</sequence>
<gene>
    <name evidence="5" type="primary">Aste57867_12131</name>
    <name evidence="4" type="ORF">As57867_012086</name>
    <name evidence="5" type="ORF">ASTE57867_12131</name>
</gene>
<feature type="chain" id="PRO_5036355473" evidence="3">
    <location>
        <begin position="21"/>
        <end position="419"/>
    </location>
</feature>
<protein>
    <submittedName>
        <fullName evidence="5">Aste57867_12131 protein</fullName>
    </submittedName>
</protein>
<keyword evidence="2" id="KW-0812">Transmembrane</keyword>
<dbReference type="Proteomes" id="UP000332933">
    <property type="component" value="Unassembled WGS sequence"/>
</dbReference>
<name>A0A485KVJ4_9STRA</name>
<feature type="compositionally biased region" description="Pro residues" evidence="1">
    <location>
        <begin position="33"/>
        <end position="93"/>
    </location>
</feature>
<reference evidence="4" key="2">
    <citation type="submission" date="2019-06" db="EMBL/GenBank/DDBJ databases">
        <title>Genomics analysis of Aphanomyces spp. identifies a new class of oomycete effector associated with host adaptation.</title>
        <authorList>
            <person name="Gaulin E."/>
        </authorList>
    </citation>
    <scope>NUCLEOTIDE SEQUENCE</scope>
    <source>
        <strain evidence="4">CBS 578.67</strain>
    </source>
</reference>
<keyword evidence="2" id="KW-1133">Transmembrane helix</keyword>
<evidence type="ECO:0000256" key="1">
    <source>
        <dbReference type="SAM" id="MobiDB-lite"/>
    </source>
</evidence>
<feature type="region of interest" description="Disordered" evidence="1">
    <location>
        <begin position="25"/>
        <end position="100"/>
    </location>
</feature>
<proteinExistence type="predicted"/>
<evidence type="ECO:0000256" key="2">
    <source>
        <dbReference type="SAM" id="Phobius"/>
    </source>
</evidence>
<reference evidence="5 6" key="1">
    <citation type="submission" date="2019-03" db="EMBL/GenBank/DDBJ databases">
        <authorList>
            <person name="Gaulin E."/>
            <person name="Dumas B."/>
        </authorList>
    </citation>
    <scope>NUCLEOTIDE SEQUENCE [LARGE SCALE GENOMIC DNA]</scope>
    <source>
        <strain evidence="5">CBS 568.67</strain>
    </source>
</reference>
<accession>A0A485KVJ4</accession>
<dbReference type="EMBL" id="CAADRA010005362">
    <property type="protein sequence ID" value="VFT88985.1"/>
    <property type="molecule type" value="Genomic_DNA"/>
</dbReference>
<feature type="compositionally biased region" description="Low complexity" evidence="1">
    <location>
        <begin position="334"/>
        <end position="351"/>
    </location>
</feature>
<dbReference type="OrthoDB" id="78106at2759"/>
<dbReference type="AlphaFoldDB" id="A0A485KVJ4"/>
<keyword evidence="2" id="KW-0472">Membrane</keyword>
<feature type="region of interest" description="Disordered" evidence="1">
    <location>
        <begin position="331"/>
        <end position="351"/>
    </location>
</feature>
<dbReference type="EMBL" id="VJMH01005341">
    <property type="protein sequence ID" value="KAF0697137.1"/>
    <property type="molecule type" value="Genomic_DNA"/>
</dbReference>
<evidence type="ECO:0000313" key="4">
    <source>
        <dbReference type="EMBL" id="KAF0697137.1"/>
    </source>
</evidence>
<evidence type="ECO:0000313" key="5">
    <source>
        <dbReference type="EMBL" id="VFT88985.1"/>
    </source>
</evidence>
<evidence type="ECO:0000256" key="3">
    <source>
        <dbReference type="SAM" id="SignalP"/>
    </source>
</evidence>